<dbReference type="PANTHER" id="PTHR34075">
    <property type="entry name" value="BLR3430 PROTEIN"/>
    <property type="match status" value="1"/>
</dbReference>
<dbReference type="Gene3D" id="6.10.30.10">
    <property type="match status" value="1"/>
</dbReference>
<dbReference type="SUPFAM" id="SSF50249">
    <property type="entry name" value="Nucleic acid-binding proteins"/>
    <property type="match status" value="1"/>
</dbReference>
<dbReference type="Pfam" id="PF01796">
    <property type="entry name" value="OB_ChsH2_C"/>
    <property type="match status" value="1"/>
</dbReference>
<dbReference type="InterPro" id="IPR012340">
    <property type="entry name" value="NA-bd_OB-fold"/>
</dbReference>
<organism evidence="3 4">
    <name type="scientific">Sterolibacterium denitrificans</name>
    <dbReference type="NCBI Taxonomy" id="157592"/>
    <lineage>
        <taxon>Bacteria</taxon>
        <taxon>Pseudomonadati</taxon>
        <taxon>Pseudomonadota</taxon>
        <taxon>Betaproteobacteria</taxon>
        <taxon>Nitrosomonadales</taxon>
        <taxon>Sterolibacteriaceae</taxon>
        <taxon>Sterolibacterium</taxon>
    </lineage>
</organism>
<feature type="domain" description="ChsH2 rubredoxin-like zinc ribbon" evidence="2">
    <location>
        <begin position="24"/>
        <end position="57"/>
    </location>
</feature>
<feature type="domain" description="ChsH2 C-terminal OB-fold" evidence="1">
    <location>
        <begin position="58"/>
        <end position="123"/>
    </location>
</feature>
<evidence type="ECO:0000259" key="1">
    <source>
        <dbReference type="Pfam" id="PF01796"/>
    </source>
</evidence>
<reference evidence="3" key="1">
    <citation type="submission" date="2017-03" db="EMBL/GenBank/DDBJ databases">
        <authorList>
            <consortium name="AG Boll"/>
        </authorList>
    </citation>
    <scope>NUCLEOTIDE SEQUENCE [LARGE SCALE GENOMIC DNA]</scope>
    <source>
        <strain evidence="3">Chol</strain>
    </source>
</reference>
<dbReference type="Pfam" id="PF12172">
    <property type="entry name" value="zf-ChsH2"/>
    <property type="match status" value="1"/>
</dbReference>
<protein>
    <recommendedName>
        <fullName evidence="5">DNA-binding protein</fullName>
    </recommendedName>
</protein>
<keyword evidence="4" id="KW-1185">Reference proteome</keyword>
<evidence type="ECO:0008006" key="5">
    <source>
        <dbReference type="Google" id="ProtNLM"/>
    </source>
</evidence>
<dbReference type="Proteomes" id="UP000242886">
    <property type="component" value="Chromosome SDENCHOL"/>
</dbReference>
<name>A0A7Z7HR77_9PROT</name>
<dbReference type="InterPro" id="IPR002878">
    <property type="entry name" value="ChsH2_C"/>
</dbReference>
<accession>A0A7Z7HR77</accession>
<sequence>MTDTSYNKPLPLMEGLTKAFYDFCAQGELRFQRCTDCGAWRHVPREICAECSSFNWEWAQSSGRGTVYTWTVVERALHPAFGSSAPYAPVVVELEGGVRLLTQLSDVPPSELKIGMPVTVDFKAVTPEITLPYFKRA</sequence>
<evidence type="ECO:0000313" key="3">
    <source>
        <dbReference type="EMBL" id="SMB22483.1"/>
    </source>
</evidence>
<dbReference type="InterPro" id="IPR022002">
    <property type="entry name" value="ChsH2_Znr"/>
</dbReference>
<proteinExistence type="predicted"/>
<dbReference type="EMBL" id="LT837803">
    <property type="protein sequence ID" value="SMB22483.1"/>
    <property type="molecule type" value="Genomic_DNA"/>
</dbReference>
<gene>
    <name evidence="3" type="ORF">SDENCHOL_10600</name>
</gene>
<dbReference type="PANTHER" id="PTHR34075:SF5">
    <property type="entry name" value="BLR3430 PROTEIN"/>
    <property type="match status" value="1"/>
</dbReference>
<dbReference type="AlphaFoldDB" id="A0A7Z7HR77"/>
<evidence type="ECO:0000259" key="2">
    <source>
        <dbReference type="Pfam" id="PF12172"/>
    </source>
</evidence>
<dbReference type="RefSeq" id="WP_172954981.1">
    <property type="nucleotide sequence ID" value="NZ_LT837803.1"/>
</dbReference>
<evidence type="ECO:0000313" key="4">
    <source>
        <dbReference type="Proteomes" id="UP000242886"/>
    </source>
</evidence>
<dbReference type="InterPro" id="IPR052513">
    <property type="entry name" value="Thioester_dehydratase-like"/>
</dbReference>